<proteinExistence type="predicted"/>
<reference evidence="3" key="2">
    <citation type="submission" date="2014-09" db="EMBL/GenBank/DDBJ databases">
        <title>Criblamydia sequanensis harbors a mega-plasmid encoding arsenite resistance.</title>
        <authorList>
            <person name="Bertelli C."/>
            <person name="Goesmann A."/>
            <person name="Greub G."/>
        </authorList>
    </citation>
    <scope>NUCLEOTIDE SEQUENCE [LARGE SCALE GENOMIC DNA]</scope>
    <source>
        <strain evidence="3">CRIB-18</strain>
    </source>
</reference>
<dbReference type="Pfam" id="PF00443">
    <property type="entry name" value="UCH"/>
    <property type="match status" value="2"/>
</dbReference>
<dbReference type="SUPFAM" id="SSF54001">
    <property type="entry name" value="Cysteine proteinases"/>
    <property type="match status" value="1"/>
</dbReference>
<feature type="region of interest" description="Disordered" evidence="1">
    <location>
        <begin position="757"/>
        <end position="786"/>
    </location>
</feature>
<gene>
    <name evidence="3" type="ORF">CSEC_2271</name>
</gene>
<evidence type="ECO:0000313" key="3">
    <source>
        <dbReference type="EMBL" id="CDR35077.1"/>
    </source>
</evidence>
<dbReference type="Gene3D" id="3.90.70.10">
    <property type="entry name" value="Cysteine proteinases"/>
    <property type="match status" value="1"/>
</dbReference>
<feature type="domain" description="USP" evidence="2">
    <location>
        <begin position="896"/>
        <end position="1253"/>
    </location>
</feature>
<dbReference type="OrthoDB" id="22133at2"/>
<evidence type="ECO:0000256" key="1">
    <source>
        <dbReference type="SAM" id="MobiDB-lite"/>
    </source>
</evidence>
<dbReference type="CDD" id="cd02257">
    <property type="entry name" value="Peptidase_C19"/>
    <property type="match status" value="1"/>
</dbReference>
<dbReference type="InterPro" id="IPR001394">
    <property type="entry name" value="Peptidase_C19_UCH"/>
</dbReference>
<feature type="compositionally biased region" description="Basic and acidic residues" evidence="1">
    <location>
        <begin position="767"/>
        <end position="786"/>
    </location>
</feature>
<evidence type="ECO:0000259" key="2">
    <source>
        <dbReference type="PROSITE" id="PS50235"/>
    </source>
</evidence>
<dbReference type="GO" id="GO:0004843">
    <property type="term" value="F:cysteine-type deubiquitinase activity"/>
    <property type="evidence" value="ECO:0007669"/>
    <property type="project" value="InterPro"/>
</dbReference>
<name>A0A090D0L0_9BACT</name>
<dbReference type="AlphaFoldDB" id="A0A090D0L0"/>
<comment type="caution">
    <text evidence="3">The sequence shown here is derived from an EMBL/GenBank/DDBJ whole genome shotgun (WGS) entry which is preliminary data.</text>
</comment>
<dbReference type="InterPro" id="IPR038765">
    <property type="entry name" value="Papain-like_cys_pep_sf"/>
</dbReference>
<dbReference type="PROSITE" id="PS00972">
    <property type="entry name" value="USP_1"/>
    <property type="match status" value="1"/>
</dbReference>
<dbReference type="GO" id="GO:0005829">
    <property type="term" value="C:cytosol"/>
    <property type="evidence" value="ECO:0007669"/>
    <property type="project" value="TreeGrafter"/>
</dbReference>
<reference evidence="3" key="1">
    <citation type="submission" date="2013-12" db="EMBL/GenBank/DDBJ databases">
        <authorList>
            <person name="Linke B."/>
        </authorList>
    </citation>
    <scope>NUCLEOTIDE SEQUENCE [LARGE SCALE GENOMIC DNA]</scope>
    <source>
        <strain evidence="3">CRIB-18</strain>
    </source>
</reference>
<dbReference type="GO" id="GO:0016579">
    <property type="term" value="P:protein deubiquitination"/>
    <property type="evidence" value="ECO:0007669"/>
    <property type="project" value="InterPro"/>
</dbReference>
<organism evidence="3 4">
    <name type="scientific">Candidatus Criblamydia sequanensis CRIB-18</name>
    <dbReference type="NCBI Taxonomy" id="1437425"/>
    <lineage>
        <taxon>Bacteria</taxon>
        <taxon>Pseudomonadati</taxon>
        <taxon>Chlamydiota</taxon>
        <taxon>Chlamydiia</taxon>
        <taxon>Parachlamydiales</taxon>
        <taxon>Candidatus Criblamydiaceae</taxon>
        <taxon>Candidatus Criblamydia</taxon>
    </lineage>
</organism>
<sequence>MEDLHGIFGFSSPTYSVEDFEYSPIEYSQKVEDIAAVAYGSLYQIEELNNPSPSLDGRAVKQRTYALPKNTIELQSLYNSLSIEEKKKFTETLHYLFNYYEKWVQEEDSKVSIFNSIQAHGGTLAFSLDSPFIEDLLEPLAQTFKEKDHPLIDSAYTFFLRCVLRISNAPFPVYSYRDQNLDFLKSISPSFAEIVDRISQENEFPRCEKDYFNEDHAIAMRLLLKKNIIFFKNNLHALLQPRVEGQAKLLKDTVVTVCLLKKCASRNADYHKVTKEKNTVDIYSDNFFVAFDENGFPSSFKHFNGNNNFIRKHLSKHSLLEIDRLSKTVISDETRKELANYLLDPKKAQSCEILLLFHKTEEVCISPFLETSYHYEDLALNTGIKTSEVLYFLKNPLSPNWKAKGVNIPSFRPINPNSPKVSDLLKLQKLYRTLPLDEKNEITKTLSFLFDAFESWLSKFQRSRFLSECLNSYKGLLSLPLQSKHLMSLFVTLAHHFENQKNDRVETAHRFFLKHILNLTTERVDIEESLFKKIIGKVSLKYVDILFEAAKINPCKVNVFEISKTDKVKPTHALALFSLLLKSLCFFKNNPEALIEPQKNCRNKKFLRHQEVSVWLIRKQPSNKIKNPYINPSNIYVNEIGLPASIVSYSPGVTRTKSLSIEESQKWIGLIENSSRPEYDTIPFFLFYKIEETFFPNASLTQKTYFEDFACNLGLSTAEVLFFLKNPKSYYWFPESVQLLDDFNYLEAFDKLVEGSQNEKKSKKRKEPPSVKKTREPSGKRIKEADQSIELPKVPNYVDNFSPVSTSSNSMACYFRHKQFFDKAMAALESFNERGCQSPKEMAPILVQQPVTLNQSHPRRAQNQTQASYGYYLQKTIETSLSQKFSLETQNTHPVRGFQNIGNSCYINAALQILNHIPFFRNSINNQKYLDLPTILASDIHATLRAPGITLDLSNLNAFINNIQKQGSDREPVDHSEFSKPANSIALKYLVKKAFIEKGILDSLKEIFRLYSAKVFPEGSIIQSISHLRSYLFQTIYYPETNLESMQDPVQVLEKIFFSLNMHTTLIKEKFSLGGKIRLGQREEQLSTILQLSLPPDSKNLTLQELIDLNFSRVVLHDDDPLRTLSETGEIYESKDWEEEYSLENPNTKYLVFQLKRYYQTTEGEFHKNSNLFTPSKVLNLARAFKSKNPKFYQLKAAILHDDYGSNKTNFGHYTSLVEIKGDWHLMNDWKVTRLPFPEKMLSESYIFVLEAVE</sequence>
<evidence type="ECO:0000313" key="4">
    <source>
        <dbReference type="Proteomes" id="UP000031552"/>
    </source>
</evidence>
<dbReference type="PROSITE" id="PS50235">
    <property type="entry name" value="USP_3"/>
    <property type="match status" value="1"/>
</dbReference>
<accession>A0A090D0L0</accession>
<dbReference type="Proteomes" id="UP000031552">
    <property type="component" value="Unassembled WGS sequence"/>
</dbReference>
<dbReference type="EMBL" id="CCEJ010000012">
    <property type="protein sequence ID" value="CDR35077.1"/>
    <property type="molecule type" value="Genomic_DNA"/>
</dbReference>
<protein>
    <recommendedName>
        <fullName evidence="2">USP domain-containing protein</fullName>
    </recommendedName>
</protein>
<dbReference type="InterPro" id="IPR018200">
    <property type="entry name" value="USP_CS"/>
</dbReference>
<dbReference type="InterPro" id="IPR028889">
    <property type="entry name" value="USP"/>
</dbReference>
<dbReference type="STRING" id="1437425.CSEC_2271"/>
<dbReference type="PANTHER" id="PTHR24006">
    <property type="entry name" value="UBIQUITIN CARBOXYL-TERMINAL HYDROLASE"/>
    <property type="match status" value="1"/>
</dbReference>
<keyword evidence="4" id="KW-1185">Reference proteome</keyword>
<dbReference type="RefSeq" id="WP_041018624.1">
    <property type="nucleotide sequence ID" value="NZ_CCEJ010000012.1"/>
</dbReference>
<dbReference type="InterPro" id="IPR050164">
    <property type="entry name" value="Peptidase_C19"/>
</dbReference>